<dbReference type="OrthoDB" id="9813383at2"/>
<keyword evidence="1" id="KW-0315">Glutamine amidotransferase</keyword>
<dbReference type="RefSeq" id="WP_076348490.1">
    <property type="nucleotide sequence ID" value="NZ_FTOO01000011.1"/>
</dbReference>
<gene>
    <name evidence="1" type="ORF">SAMN05421799_11155</name>
</gene>
<dbReference type="InterPro" id="IPR029062">
    <property type="entry name" value="Class_I_gatase-like"/>
</dbReference>
<keyword evidence="2" id="KW-1185">Reference proteome</keyword>
<proteinExistence type="predicted"/>
<sequence>MARPLIGLTGSHEIRQSSVPGVPLQAVMLTDDYARGVEEAGGLPVVLPYLADESRVLELAMRLDGLVLTGGNDVDPNLYGQEPLQGLGTLEPERDRLEMLLVQAMKRAQKPVLGICRGMQMLNVALGGTLYQDLPRQWKGKIQHSQKAPRHAYAHTVKLKPGSRVAECYGKTAIRVNSFHHQAVKDVAPALKAVGWDSEGLVEAIESEGRWPVVAVQWHPENLWREDEGALGLFHWLVEVAASRAADLASSGM</sequence>
<dbReference type="GO" id="GO:0016740">
    <property type="term" value="F:transferase activity"/>
    <property type="evidence" value="ECO:0007669"/>
    <property type="project" value="UniProtKB-KW"/>
</dbReference>
<dbReference type="GO" id="GO:0005829">
    <property type="term" value="C:cytosol"/>
    <property type="evidence" value="ECO:0007669"/>
    <property type="project" value="TreeGrafter"/>
</dbReference>
<dbReference type="Pfam" id="PF07722">
    <property type="entry name" value="Peptidase_C26"/>
    <property type="match status" value="1"/>
</dbReference>
<dbReference type="GO" id="GO:0006598">
    <property type="term" value="P:polyamine catabolic process"/>
    <property type="evidence" value="ECO:0007669"/>
    <property type="project" value="TreeGrafter"/>
</dbReference>
<name>A0A1N7P4Q6_9BACL</name>
<dbReference type="PROSITE" id="PS51273">
    <property type="entry name" value="GATASE_TYPE_1"/>
    <property type="match status" value="1"/>
</dbReference>
<dbReference type="STRING" id="252246.SAMN05421799_11155"/>
<dbReference type="SUPFAM" id="SSF52317">
    <property type="entry name" value="Class I glutamine amidotransferase-like"/>
    <property type="match status" value="1"/>
</dbReference>
<dbReference type="CDD" id="cd01745">
    <property type="entry name" value="GATase1_2"/>
    <property type="match status" value="1"/>
</dbReference>
<keyword evidence="1" id="KW-0808">Transferase</keyword>
<evidence type="ECO:0000313" key="2">
    <source>
        <dbReference type="Proteomes" id="UP000186156"/>
    </source>
</evidence>
<reference evidence="2" key="1">
    <citation type="submission" date="2017-01" db="EMBL/GenBank/DDBJ databases">
        <authorList>
            <person name="Varghese N."/>
            <person name="Submissions S."/>
        </authorList>
    </citation>
    <scope>NUCLEOTIDE SEQUENCE [LARGE SCALE GENOMIC DNA]</scope>
    <source>
        <strain evidence="2">DSM 16176</strain>
    </source>
</reference>
<dbReference type="InterPro" id="IPR011697">
    <property type="entry name" value="Peptidase_C26"/>
</dbReference>
<accession>A0A1N7P4Q6</accession>
<dbReference type="InterPro" id="IPR044668">
    <property type="entry name" value="PuuD-like"/>
</dbReference>
<dbReference type="GO" id="GO:0033969">
    <property type="term" value="F:gamma-glutamyl-gamma-aminobutyrate hydrolase activity"/>
    <property type="evidence" value="ECO:0007669"/>
    <property type="project" value="TreeGrafter"/>
</dbReference>
<dbReference type="FunFam" id="3.40.50.880:FF:000030">
    <property type="entry name" value="Gamma-glutamyl-gamma-aminobutyrate hydrolase PuuD"/>
    <property type="match status" value="1"/>
</dbReference>
<dbReference type="PANTHER" id="PTHR43235:SF1">
    <property type="entry name" value="GLUTAMINE AMIDOTRANSFERASE PB2B2.05-RELATED"/>
    <property type="match status" value="1"/>
</dbReference>
<dbReference type="Gene3D" id="3.40.50.880">
    <property type="match status" value="1"/>
</dbReference>
<dbReference type="Proteomes" id="UP000186156">
    <property type="component" value="Unassembled WGS sequence"/>
</dbReference>
<protein>
    <submittedName>
        <fullName evidence="1">Putative glutamine amidotransferase</fullName>
    </submittedName>
</protein>
<dbReference type="EMBL" id="FTOO01000011">
    <property type="protein sequence ID" value="SIT05516.1"/>
    <property type="molecule type" value="Genomic_DNA"/>
</dbReference>
<dbReference type="AlphaFoldDB" id="A0A1N7P4Q6"/>
<dbReference type="PANTHER" id="PTHR43235">
    <property type="entry name" value="GLUTAMINE AMIDOTRANSFERASE PB2B2.05-RELATED"/>
    <property type="match status" value="1"/>
</dbReference>
<evidence type="ECO:0000313" key="1">
    <source>
        <dbReference type="EMBL" id="SIT05516.1"/>
    </source>
</evidence>
<organism evidence="1 2">
    <name type="scientific">Alicyclobacillus vulcanalis</name>
    <dbReference type="NCBI Taxonomy" id="252246"/>
    <lineage>
        <taxon>Bacteria</taxon>
        <taxon>Bacillati</taxon>
        <taxon>Bacillota</taxon>
        <taxon>Bacilli</taxon>
        <taxon>Bacillales</taxon>
        <taxon>Alicyclobacillaceae</taxon>
        <taxon>Alicyclobacillus</taxon>
    </lineage>
</organism>